<protein>
    <recommendedName>
        <fullName evidence="3">Monopolin complex subunit Csm1/Pcs1 C-terminal domain-containing protein</fullName>
    </recommendedName>
</protein>
<dbReference type="PANTHER" id="PTHR28006:SF1">
    <property type="entry name" value="MONOPOLIN COMPLEX SUBUNIT CSM1"/>
    <property type="match status" value="1"/>
</dbReference>
<dbReference type="GO" id="GO:0034506">
    <property type="term" value="C:chromosome, centromeric core domain"/>
    <property type="evidence" value="ECO:0007669"/>
    <property type="project" value="TreeGrafter"/>
</dbReference>
<dbReference type="OrthoDB" id="2431049at2759"/>
<organism evidence="4 5">
    <name type="scientific">Epichloe festucae (strain Fl1)</name>
    <dbReference type="NCBI Taxonomy" id="877507"/>
    <lineage>
        <taxon>Eukaryota</taxon>
        <taxon>Fungi</taxon>
        <taxon>Dikarya</taxon>
        <taxon>Ascomycota</taxon>
        <taxon>Pezizomycotina</taxon>
        <taxon>Sordariomycetes</taxon>
        <taxon>Hypocreomycetidae</taxon>
        <taxon>Hypocreales</taxon>
        <taxon>Clavicipitaceae</taxon>
        <taxon>Epichloe</taxon>
    </lineage>
</organism>
<dbReference type="GO" id="GO:0045144">
    <property type="term" value="P:meiotic sister chromatid segregation"/>
    <property type="evidence" value="ECO:0007669"/>
    <property type="project" value="TreeGrafter"/>
</dbReference>
<keyword evidence="5" id="KW-1185">Reference proteome</keyword>
<evidence type="ECO:0000256" key="1">
    <source>
        <dbReference type="SAM" id="Coils"/>
    </source>
</evidence>
<proteinExistence type="predicted"/>
<feature type="region of interest" description="Disordered" evidence="2">
    <location>
        <begin position="44"/>
        <end position="137"/>
    </location>
</feature>
<dbReference type="InterPro" id="IPR020981">
    <property type="entry name" value="Csm1/Pcs1_C"/>
</dbReference>
<dbReference type="Pfam" id="PF12539">
    <property type="entry name" value="Csm1"/>
    <property type="match status" value="1"/>
</dbReference>
<dbReference type="InterPro" id="IPR040349">
    <property type="entry name" value="Csm1/Pcs1"/>
</dbReference>
<dbReference type="PANTHER" id="PTHR28006">
    <property type="entry name" value="MONOPOLIN COMPLEX SUBUNIT CSM1"/>
    <property type="match status" value="1"/>
</dbReference>
<evidence type="ECO:0000256" key="2">
    <source>
        <dbReference type="SAM" id="MobiDB-lite"/>
    </source>
</evidence>
<dbReference type="EMBL" id="CP031389">
    <property type="protein sequence ID" value="QPH09941.1"/>
    <property type="molecule type" value="Genomic_DNA"/>
</dbReference>
<evidence type="ECO:0000313" key="5">
    <source>
        <dbReference type="Proteomes" id="UP000594364"/>
    </source>
</evidence>
<name>A0A7U3PZR2_EPIFF</name>
<dbReference type="GO" id="GO:0033551">
    <property type="term" value="C:monopolin complex"/>
    <property type="evidence" value="ECO:0007669"/>
    <property type="project" value="InterPro"/>
</dbReference>
<dbReference type="GO" id="GO:0005730">
    <property type="term" value="C:nucleolus"/>
    <property type="evidence" value="ECO:0007669"/>
    <property type="project" value="TreeGrafter"/>
</dbReference>
<dbReference type="FunFam" id="3.90.1150.80:FF:000001">
    <property type="entry name" value="Chromosome segregation protein (Pcs1)"/>
    <property type="match status" value="1"/>
</dbReference>
<dbReference type="CDD" id="cd23787">
    <property type="entry name" value="RWD_CSM1"/>
    <property type="match status" value="1"/>
</dbReference>
<keyword evidence="1" id="KW-0175">Coiled coil</keyword>
<dbReference type="GO" id="GO:0051315">
    <property type="term" value="P:attachment of mitotic spindle microtubules to kinetochore"/>
    <property type="evidence" value="ECO:0007669"/>
    <property type="project" value="TreeGrafter"/>
</dbReference>
<dbReference type="GO" id="GO:0072686">
    <property type="term" value="C:mitotic spindle"/>
    <property type="evidence" value="ECO:0007669"/>
    <property type="project" value="TreeGrafter"/>
</dbReference>
<feature type="compositionally biased region" description="Basic and acidic residues" evidence="2">
    <location>
        <begin position="119"/>
        <end position="137"/>
    </location>
</feature>
<evidence type="ECO:0000259" key="3">
    <source>
        <dbReference type="Pfam" id="PF12539"/>
    </source>
</evidence>
<feature type="region of interest" description="Disordered" evidence="2">
    <location>
        <begin position="1"/>
        <end position="24"/>
    </location>
</feature>
<dbReference type="InterPro" id="IPR038608">
    <property type="entry name" value="Csm1/Pcs1_C_sf"/>
</dbReference>
<dbReference type="AlphaFoldDB" id="A0A7U3PZR2"/>
<dbReference type="GO" id="GO:1990644">
    <property type="term" value="F:microtubule site clamp"/>
    <property type="evidence" value="ECO:0007669"/>
    <property type="project" value="TreeGrafter"/>
</dbReference>
<feature type="coiled-coil region" evidence="1">
    <location>
        <begin position="205"/>
        <end position="303"/>
    </location>
</feature>
<evidence type="ECO:0000313" key="4">
    <source>
        <dbReference type="EMBL" id="QPH09941.1"/>
    </source>
</evidence>
<dbReference type="Gene3D" id="3.90.1150.80">
    <property type="match status" value="1"/>
</dbReference>
<gene>
    <name evidence="4" type="ORF">C2857_001017</name>
</gene>
<feature type="compositionally biased region" description="Polar residues" evidence="2">
    <location>
        <begin position="44"/>
        <end position="58"/>
    </location>
</feature>
<sequence length="453" mass="49596">MPPPPRATGGFASMMMSDSEPDFDDVETIEVLPSRGMNKNLATVATGNNKRPGNNANRVTKPAQRHRRSNNSGGYVSHPATARQMLGERTNNHSLTGTLDENYKPSGRSEGYDGGGLVTKEEQEHHDPKRPHETTGDLEDINKHIHCIDENIANDQNLQPMDVDDNTDAAVASSEPQEIVWSKDMKIKKSACLYDAAGCAMGKELTDLKRKYDVLEARHVKLRDVGVKAAECNFERLKRQSKETTAASAKLISELKAELAIQSSVIKQNEQIGRQLERSEASVGELEKTIADLTASLLKARSEIKSMSAKLSASRAVGAGANMPANMMKTVTGGSISTPSGVVLAAKAKEDLYGDLTGLIVRGTSQINGEDVFDCIQTGRNGTLHFKLALEAGDDAEKYDEVQFTYRPQLDAERDRDLVMVLPDYLVEDITFTRTQASNFYSKLNKSLTGRLH</sequence>
<reference evidence="4 5" key="1">
    <citation type="journal article" date="2018" name="PLoS Genet.">
        <title>Repeat elements organise 3D genome structure and mediate transcription in the filamentous fungus Epichloe festucae.</title>
        <authorList>
            <person name="Winter D.J."/>
            <person name="Ganley A.R.D."/>
            <person name="Young C.A."/>
            <person name="Liachko I."/>
            <person name="Schardl C.L."/>
            <person name="Dupont P.Y."/>
            <person name="Berry D."/>
            <person name="Ram A."/>
            <person name="Scott B."/>
            <person name="Cox M.P."/>
        </authorList>
    </citation>
    <scope>NUCLEOTIDE SEQUENCE [LARGE SCALE GENOMIC DNA]</scope>
    <source>
        <strain evidence="4 5">Fl1</strain>
    </source>
</reference>
<feature type="domain" description="Monopolin complex subunit Csm1/Pcs1 C-terminal" evidence="3">
    <location>
        <begin position="348"/>
        <end position="434"/>
    </location>
</feature>
<dbReference type="Proteomes" id="UP000594364">
    <property type="component" value="Chromosome 5"/>
</dbReference>
<accession>A0A7U3PZR2</accession>